<protein>
    <submittedName>
        <fullName evidence="1">Uncharacterized protein</fullName>
    </submittedName>
</protein>
<proteinExistence type="predicted"/>
<name>X0U8M9_9ZZZZ</name>
<reference evidence="1" key="1">
    <citation type="journal article" date="2014" name="Front. Microbiol.">
        <title>High frequency of phylogenetically diverse reductive dehalogenase-homologous genes in deep subseafloor sedimentary metagenomes.</title>
        <authorList>
            <person name="Kawai M."/>
            <person name="Futagami T."/>
            <person name="Toyoda A."/>
            <person name="Takaki Y."/>
            <person name="Nishi S."/>
            <person name="Hori S."/>
            <person name="Arai W."/>
            <person name="Tsubouchi T."/>
            <person name="Morono Y."/>
            <person name="Uchiyama I."/>
            <person name="Ito T."/>
            <person name="Fujiyama A."/>
            <person name="Inagaki F."/>
            <person name="Takami H."/>
        </authorList>
    </citation>
    <scope>NUCLEOTIDE SEQUENCE</scope>
    <source>
        <strain evidence="1">Expedition CK06-06</strain>
    </source>
</reference>
<gene>
    <name evidence="1" type="ORF">S01H1_21547</name>
</gene>
<comment type="caution">
    <text evidence="1">The sequence shown here is derived from an EMBL/GenBank/DDBJ whole genome shotgun (WGS) entry which is preliminary data.</text>
</comment>
<feature type="non-terminal residue" evidence="1">
    <location>
        <position position="1"/>
    </location>
</feature>
<organism evidence="1">
    <name type="scientific">marine sediment metagenome</name>
    <dbReference type="NCBI Taxonomy" id="412755"/>
    <lineage>
        <taxon>unclassified sequences</taxon>
        <taxon>metagenomes</taxon>
        <taxon>ecological metagenomes</taxon>
    </lineage>
</organism>
<evidence type="ECO:0000313" key="1">
    <source>
        <dbReference type="EMBL" id="GAF95686.1"/>
    </source>
</evidence>
<dbReference type="Gene3D" id="2.60.120.260">
    <property type="entry name" value="Galactose-binding domain-like"/>
    <property type="match status" value="1"/>
</dbReference>
<sequence>TKALGAESYDPGKLELDATYYWRIDEVNNTNPDSPWPGILWGFTTAGFLVVDDFEDYDSRDNQIWYSWKDGLGYAAHGNEPAYPGNGTGSAVGNESTDSFTEETIVHGGNQSMPFWYDNSILMYSEVEKTLTYPRDWTEEGVGVLSIWFRGNSDNAAETLYVALNGNAVVNHDNPDAAQIDTWTQWNIDLQGFADQGVNLANVNTIAIGFGDKNNPLAGGSGMMYFDDIRLYRPAETAP</sequence>
<accession>X0U8M9</accession>
<dbReference type="AlphaFoldDB" id="X0U8M9"/>
<dbReference type="EMBL" id="BARS01011966">
    <property type="protein sequence ID" value="GAF95686.1"/>
    <property type="molecule type" value="Genomic_DNA"/>
</dbReference>